<sequence length="156" mass="17226">MRNSLARINVLRRIIRVRTIEHRLALYRLAEARREQARMRELADRSDALAVSPATMRASRDGQSLASSHAFGAQTRGLTASARDLRENADRTAEEASNQLGVIGQRRDHAIQLATAQKAQLKAKELGRDAAKAGQLARRLQCNAGIKSPPSRKDHA</sequence>
<proteinExistence type="predicted"/>
<keyword evidence="4" id="KW-1185">Reference proteome</keyword>
<dbReference type="RefSeq" id="WP_160778143.1">
    <property type="nucleotide sequence ID" value="NZ_BAAAZF010000001.1"/>
</dbReference>
<comment type="caution">
    <text evidence="2">The sequence shown here is derived from an EMBL/GenBank/DDBJ whole genome shotgun (WGS) entry which is preliminary data.</text>
</comment>
<evidence type="ECO:0000313" key="4">
    <source>
        <dbReference type="Proteomes" id="UP000446786"/>
    </source>
</evidence>
<evidence type="ECO:0000313" key="3">
    <source>
        <dbReference type="EMBL" id="MXP33375.1"/>
    </source>
</evidence>
<accession>A0A845ANY2</accession>
<dbReference type="Proteomes" id="UP000446786">
    <property type="component" value="Unassembled WGS sequence"/>
</dbReference>
<evidence type="ECO:0000313" key="2">
    <source>
        <dbReference type="EMBL" id="MXP30615.1"/>
    </source>
</evidence>
<protein>
    <submittedName>
        <fullName evidence="2">Uncharacterized protein</fullName>
    </submittedName>
</protein>
<gene>
    <name evidence="2" type="ORF">GRI94_02125</name>
    <name evidence="3" type="ORF">GRI94_16215</name>
</gene>
<feature type="compositionally biased region" description="Basic and acidic residues" evidence="1">
    <location>
        <begin position="83"/>
        <end position="94"/>
    </location>
</feature>
<organism evidence="2 4">
    <name type="scientific">Parerythrobacter jejuensis</name>
    <dbReference type="NCBI Taxonomy" id="795812"/>
    <lineage>
        <taxon>Bacteria</taxon>
        <taxon>Pseudomonadati</taxon>
        <taxon>Pseudomonadota</taxon>
        <taxon>Alphaproteobacteria</taxon>
        <taxon>Sphingomonadales</taxon>
        <taxon>Erythrobacteraceae</taxon>
        <taxon>Parerythrobacter</taxon>
    </lineage>
</organism>
<dbReference type="EMBL" id="WTYE01000001">
    <property type="protein sequence ID" value="MXP30615.1"/>
    <property type="molecule type" value="Genomic_DNA"/>
</dbReference>
<dbReference type="EMBL" id="WTYE01000001">
    <property type="protein sequence ID" value="MXP33375.1"/>
    <property type="molecule type" value="Genomic_DNA"/>
</dbReference>
<name>A0A845ANY2_9SPHN</name>
<feature type="region of interest" description="Disordered" evidence="1">
    <location>
        <begin position="53"/>
        <end position="102"/>
    </location>
</feature>
<evidence type="ECO:0000256" key="1">
    <source>
        <dbReference type="SAM" id="MobiDB-lite"/>
    </source>
</evidence>
<dbReference type="AlphaFoldDB" id="A0A845ANY2"/>
<reference evidence="2 4" key="1">
    <citation type="submission" date="2019-12" db="EMBL/GenBank/DDBJ databases">
        <title>Genomic-based taxomic classification of the family Erythrobacteraceae.</title>
        <authorList>
            <person name="Xu L."/>
        </authorList>
    </citation>
    <scope>NUCLEOTIDE SEQUENCE [LARGE SCALE GENOMIC DNA]</scope>
    <source>
        <strain evidence="2 4">JCM 16677</strain>
    </source>
</reference>